<feature type="compositionally biased region" description="Polar residues" evidence="1">
    <location>
        <begin position="244"/>
        <end position="254"/>
    </location>
</feature>
<accession>A0A9P4PSV0</accession>
<name>A0A9P4PSV0_9PLEO</name>
<dbReference type="SUPFAM" id="SSF48452">
    <property type="entry name" value="TPR-like"/>
    <property type="match status" value="1"/>
</dbReference>
<dbReference type="OrthoDB" id="1717591at2759"/>
<feature type="compositionally biased region" description="Polar residues" evidence="1">
    <location>
        <begin position="205"/>
        <end position="232"/>
    </location>
</feature>
<dbReference type="InterPro" id="IPR036869">
    <property type="entry name" value="J_dom_sf"/>
</dbReference>
<evidence type="ECO:0000259" key="2">
    <source>
        <dbReference type="PROSITE" id="PS50030"/>
    </source>
</evidence>
<feature type="compositionally biased region" description="Pro residues" evidence="1">
    <location>
        <begin position="622"/>
        <end position="636"/>
    </location>
</feature>
<organism evidence="3 4">
    <name type="scientific">Karstenula rhodostoma CBS 690.94</name>
    <dbReference type="NCBI Taxonomy" id="1392251"/>
    <lineage>
        <taxon>Eukaryota</taxon>
        <taxon>Fungi</taxon>
        <taxon>Dikarya</taxon>
        <taxon>Ascomycota</taxon>
        <taxon>Pezizomycotina</taxon>
        <taxon>Dothideomycetes</taxon>
        <taxon>Pleosporomycetidae</taxon>
        <taxon>Pleosporales</taxon>
        <taxon>Massarineae</taxon>
        <taxon>Didymosphaeriaceae</taxon>
        <taxon>Karstenula</taxon>
    </lineage>
</organism>
<evidence type="ECO:0000313" key="4">
    <source>
        <dbReference type="Proteomes" id="UP000799764"/>
    </source>
</evidence>
<feature type="compositionally biased region" description="Polar residues" evidence="1">
    <location>
        <begin position="604"/>
        <end position="614"/>
    </location>
</feature>
<dbReference type="GO" id="GO:0030276">
    <property type="term" value="F:clathrin binding"/>
    <property type="evidence" value="ECO:0007669"/>
    <property type="project" value="TreeGrafter"/>
</dbReference>
<feature type="region of interest" description="Disordered" evidence="1">
    <location>
        <begin position="191"/>
        <end position="304"/>
    </location>
</feature>
<protein>
    <recommendedName>
        <fullName evidence="2">UBA domain-containing protein</fullName>
    </recommendedName>
</protein>
<feature type="compositionally biased region" description="Polar residues" evidence="1">
    <location>
        <begin position="146"/>
        <end position="158"/>
    </location>
</feature>
<feature type="region of interest" description="Disordered" evidence="1">
    <location>
        <begin position="784"/>
        <end position="820"/>
    </location>
</feature>
<feature type="compositionally biased region" description="Basic and acidic residues" evidence="1">
    <location>
        <begin position="92"/>
        <end position="113"/>
    </location>
</feature>
<dbReference type="AlphaFoldDB" id="A0A9P4PSV0"/>
<reference evidence="3" key="1">
    <citation type="journal article" date="2020" name="Stud. Mycol.">
        <title>101 Dothideomycetes genomes: a test case for predicting lifestyles and emergence of pathogens.</title>
        <authorList>
            <person name="Haridas S."/>
            <person name="Albert R."/>
            <person name="Binder M."/>
            <person name="Bloem J."/>
            <person name="Labutti K."/>
            <person name="Salamov A."/>
            <person name="Andreopoulos B."/>
            <person name="Baker S."/>
            <person name="Barry K."/>
            <person name="Bills G."/>
            <person name="Bluhm B."/>
            <person name="Cannon C."/>
            <person name="Castanera R."/>
            <person name="Culley D."/>
            <person name="Daum C."/>
            <person name="Ezra D."/>
            <person name="Gonzalez J."/>
            <person name="Henrissat B."/>
            <person name="Kuo A."/>
            <person name="Liang C."/>
            <person name="Lipzen A."/>
            <person name="Lutzoni F."/>
            <person name="Magnuson J."/>
            <person name="Mondo S."/>
            <person name="Nolan M."/>
            <person name="Ohm R."/>
            <person name="Pangilinan J."/>
            <person name="Park H.-J."/>
            <person name="Ramirez L."/>
            <person name="Alfaro M."/>
            <person name="Sun H."/>
            <person name="Tritt A."/>
            <person name="Yoshinaga Y."/>
            <person name="Zwiers L.-H."/>
            <person name="Turgeon B."/>
            <person name="Goodwin S."/>
            <person name="Spatafora J."/>
            <person name="Crous P."/>
            <person name="Grigoriev I."/>
        </authorList>
    </citation>
    <scope>NUCLEOTIDE SEQUENCE</scope>
    <source>
        <strain evidence="3">CBS 690.94</strain>
    </source>
</reference>
<dbReference type="GO" id="GO:0005737">
    <property type="term" value="C:cytoplasm"/>
    <property type="evidence" value="ECO:0007669"/>
    <property type="project" value="TreeGrafter"/>
</dbReference>
<dbReference type="Proteomes" id="UP000799764">
    <property type="component" value="Unassembled WGS sequence"/>
</dbReference>
<dbReference type="Gene3D" id="1.10.8.10">
    <property type="entry name" value="DNA helicase RuvA subunit, C-terminal domain"/>
    <property type="match status" value="1"/>
</dbReference>
<dbReference type="PANTHER" id="PTHR23172">
    <property type="entry name" value="AUXILIN/CYCLIN G-ASSOCIATED KINASE-RELATED"/>
    <property type="match status" value="1"/>
</dbReference>
<feature type="domain" description="UBA" evidence="2">
    <location>
        <begin position="300"/>
        <end position="342"/>
    </location>
</feature>
<feature type="compositionally biased region" description="Basic and acidic residues" evidence="1">
    <location>
        <begin position="543"/>
        <end position="557"/>
    </location>
</feature>
<feature type="compositionally biased region" description="Basic and acidic residues" evidence="1">
    <location>
        <begin position="513"/>
        <end position="531"/>
    </location>
</feature>
<gene>
    <name evidence="3" type="ORF">P171DRAFT_470337</name>
</gene>
<dbReference type="Pfam" id="PF22562">
    <property type="entry name" value="UBA_7"/>
    <property type="match status" value="1"/>
</dbReference>
<keyword evidence="4" id="KW-1185">Reference proteome</keyword>
<dbReference type="InterPro" id="IPR015940">
    <property type="entry name" value="UBA"/>
</dbReference>
<dbReference type="Gene3D" id="1.25.40.10">
    <property type="entry name" value="Tetratricopeptide repeat domain"/>
    <property type="match status" value="1"/>
</dbReference>
<feature type="compositionally biased region" description="Polar residues" evidence="1">
    <location>
        <begin position="30"/>
        <end position="41"/>
    </location>
</feature>
<comment type="caution">
    <text evidence="3">The sequence shown here is derived from an EMBL/GenBank/DDBJ whole genome shotgun (WGS) entry which is preliminary data.</text>
</comment>
<feature type="region of interest" description="Disordered" evidence="1">
    <location>
        <begin position="344"/>
        <end position="419"/>
    </location>
</feature>
<dbReference type="FunFam" id="1.10.287.110:FF:000002">
    <property type="entry name" value="putative tyrosine-protein phosphatase auxilin isoform X2"/>
    <property type="match status" value="1"/>
</dbReference>
<dbReference type="InterPro" id="IPR011990">
    <property type="entry name" value="TPR-like_helical_dom_sf"/>
</dbReference>
<dbReference type="SUPFAM" id="SSF46934">
    <property type="entry name" value="UBA-like"/>
    <property type="match status" value="1"/>
</dbReference>
<evidence type="ECO:0000313" key="3">
    <source>
        <dbReference type="EMBL" id="KAF2448638.1"/>
    </source>
</evidence>
<feature type="compositionally biased region" description="Polar residues" evidence="1">
    <location>
        <begin position="532"/>
        <end position="541"/>
    </location>
</feature>
<dbReference type="EMBL" id="MU001495">
    <property type="protein sequence ID" value="KAF2448638.1"/>
    <property type="molecule type" value="Genomic_DNA"/>
</dbReference>
<dbReference type="GO" id="GO:0031982">
    <property type="term" value="C:vesicle"/>
    <property type="evidence" value="ECO:0007669"/>
    <property type="project" value="TreeGrafter"/>
</dbReference>
<feature type="region of interest" description="Disordered" evidence="1">
    <location>
        <begin position="1"/>
        <end position="158"/>
    </location>
</feature>
<dbReference type="PANTHER" id="PTHR23172:SF19">
    <property type="entry name" value="J DOMAIN-CONTAINING PROTEIN"/>
    <property type="match status" value="1"/>
</dbReference>
<sequence>MDDLAGLDWSAPPKQQSSTPTAFPPFRQSPAPQFSGRSTPLSAQQSGAGAAGGGNRPFKAPSKPATPANDSFANLIAGNSSKSATNNLSLAERQRQLYEERLRQEAERQKQYDTHFGAPGSTFLDNLGSGKSTPEPAAVGLRRPTPNASATQNLSSTINKPFAALDTSIKRPIQSPPADDDLLSAFNASAPVDASSHFPPPSFDSGRSTPASGTYSSRGHTPAPQTLNNTFVNDDDDDMFGLNQLAQKSTNQHPPVSAPAGDDDILGLLSKPVSEFQMRPAPEPEVKLSTPRQSTPAAASPHDKAVAELVDMGFPAEKSAIALATTESGLDVQAAVGWLLNQAHAEAKQKTQDRSQERSRHSPDELDERSRRSDPRQKPRDSSAGGAAPAWMRGEESRSQSGQRRKEGPGQEKDVSQFASEIGSTLFKSANSLWKTTQKKAQRAVAEFQQDGDPNMPKWMRDAQATAANTSRGKAPAANVTDEAMMLEAGGRPTKPSRPSAAHQDPEPLPVRPRREPHDLRQESRNGRPERMSSQSPSLRQQVVDKRPAHKLTRQDLEEQSPQAYISPSRRKKTTPQPDLFSSEQPAPSPPTSTSRQPTPAQSNNPFLKATQSAPKPRSPAVTPPPQKPKAPPRRIPPASSSALNQSASYRQKGSEAFKRGDYAAAHAAYSSAIGPLPATHPVMIIVLCNRAVTNIKVGDPKAAISDADSALEIIGVSKGEGEKIIVGGSESDKDMREFYGKALMRKAEALENMEKWADAGKVWKEAVEAGVGGSISIQGRNRCEKAAGGGNQSTAPKRAPVRKPPPKPSAMSDLGPAKESEAVKKLKAANAAAEKADDEKFALSDSVDAKLVAWKGTKADNLRALLGSLDKVLWPEAGWNKVNMGDLVMPNKVKIIYMKAIAKVHPDKISQSATTEQKMISAAVFATLNEAWDKFKAENGL</sequence>
<dbReference type="InterPro" id="IPR009060">
    <property type="entry name" value="UBA-like_sf"/>
</dbReference>
<feature type="compositionally biased region" description="Basic and acidic residues" evidence="1">
    <location>
        <begin position="345"/>
        <end position="381"/>
    </location>
</feature>
<dbReference type="SUPFAM" id="SSF46565">
    <property type="entry name" value="Chaperone J-domain"/>
    <property type="match status" value="1"/>
</dbReference>
<feature type="compositionally biased region" description="Basic and acidic residues" evidence="1">
    <location>
        <begin position="393"/>
        <end position="415"/>
    </location>
</feature>
<feature type="region of interest" description="Disordered" evidence="1">
    <location>
        <begin position="439"/>
        <end position="655"/>
    </location>
</feature>
<dbReference type="GO" id="GO:0072318">
    <property type="term" value="P:clathrin coat disassembly"/>
    <property type="evidence" value="ECO:0007669"/>
    <property type="project" value="TreeGrafter"/>
</dbReference>
<dbReference type="PROSITE" id="PS50030">
    <property type="entry name" value="UBA"/>
    <property type="match status" value="1"/>
</dbReference>
<evidence type="ECO:0000256" key="1">
    <source>
        <dbReference type="SAM" id="MobiDB-lite"/>
    </source>
</evidence>
<dbReference type="FunFam" id="1.25.40.10:FF:000354">
    <property type="entry name" value="UBA domain-containing protein 7"/>
    <property type="match status" value="1"/>
</dbReference>
<proteinExistence type="predicted"/>
<feature type="compositionally biased region" description="Polar residues" evidence="1">
    <location>
        <begin position="68"/>
        <end position="89"/>
    </location>
</feature>
<dbReference type="Gene3D" id="1.10.287.110">
    <property type="entry name" value="DnaJ domain"/>
    <property type="match status" value="1"/>
</dbReference>
<dbReference type="GO" id="GO:0072583">
    <property type="term" value="P:clathrin-dependent endocytosis"/>
    <property type="evidence" value="ECO:0007669"/>
    <property type="project" value="TreeGrafter"/>
</dbReference>
<feature type="compositionally biased region" description="Low complexity" evidence="1">
    <location>
        <begin position="582"/>
        <end position="603"/>
    </location>
</feature>